<protein>
    <recommendedName>
        <fullName evidence="4">CopC domain-containing protein</fullName>
    </recommendedName>
</protein>
<dbReference type="SUPFAM" id="SSF81296">
    <property type="entry name" value="E set domains"/>
    <property type="match status" value="1"/>
</dbReference>
<dbReference type="Pfam" id="PF04234">
    <property type="entry name" value="CopC"/>
    <property type="match status" value="1"/>
</dbReference>
<feature type="chain" id="PRO_5026882114" description="CopC domain-containing protein" evidence="3">
    <location>
        <begin position="26"/>
        <end position="119"/>
    </location>
</feature>
<evidence type="ECO:0000259" key="4">
    <source>
        <dbReference type="Pfam" id="PF04234"/>
    </source>
</evidence>
<evidence type="ECO:0000256" key="2">
    <source>
        <dbReference type="ARBA" id="ARBA00023008"/>
    </source>
</evidence>
<feature type="signal peptide" evidence="3">
    <location>
        <begin position="1"/>
        <end position="25"/>
    </location>
</feature>
<dbReference type="InterPro" id="IPR014755">
    <property type="entry name" value="Cu-Rt/internalin_Ig-like"/>
</dbReference>
<accession>A0A6N6JNW7</accession>
<dbReference type="InterPro" id="IPR014756">
    <property type="entry name" value="Ig_E-set"/>
</dbReference>
<keyword evidence="6" id="KW-1185">Reference proteome</keyword>
<evidence type="ECO:0000256" key="1">
    <source>
        <dbReference type="ARBA" id="ARBA00022729"/>
    </source>
</evidence>
<gene>
    <name evidence="5" type="ORF">KIN_42720</name>
</gene>
<reference evidence="5 6" key="1">
    <citation type="submission" date="2019-12" db="EMBL/GenBank/DDBJ databases">
        <title>Litoreibacter badius sp. nov., a novel bacteriochlorophyll a-containing bacterium in the genus Litoreibacter.</title>
        <authorList>
            <person name="Kanamuro M."/>
            <person name="Takabe Y."/>
            <person name="Mori K."/>
            <person name="Takaichi S."/>
            <person name="Hanada S."/>
        </authorList>
    </citation>
    <scope>NUCLEOTIDE SEQUENCE [LARGE SCALE GENOMIC DNA]</scope>
    <source>
        <strain evidence="5 6">K6</strain>
    </source>
</reference>
<dbReference type="InterPro" id="IPR007348">
    <property type="entry name" value="CopC_dom"/>
</dbReference>
<dbReference type="GO" id="GO:0042597">
    <property type="term" value="C:periplasmic space"/>
    <property type="evidence" value="ECO:0007669"/>
    <property type="project" value="InterPro"/>
</dbReference>
<dbReference type="GO" id="GO:0046688">
    <property type="term" value="P:response to copper ion"/>
    <property type="evidence" value="ECO:0007669"/>
    <property type="project" value="InterPro"/>
</dbReference>
<feature type="domain" description="CopC" evidence="4">
    <location>
        <begin position="26"/>
        <end position="118"/>
    </location>
</feature>
<organism evidence="5 6">
    <name type="scientific">Litoreibacter roseus</name>
    <dbReference type="NCBI Taxonomy" id="2601869"/>
    <lineage>
        <taxon>Bacteria</taxon>
        <taxon>Pseudomonadati</taxon>
        <taxon>Pseudomonadota</taxon>
        <taxon>Alphaproteobacteria</taxon>
        <taxon>Rhodobacterales</taxon>
        <taxon>Roseobacteraceae</taxon>
        <taxon>Litoreibacter</taxon>
    </lineage>
</organism>
<dbReference type="Gene3D" id="2.60.40.1220">
    <property type="match status" value="1"/>
</dbReference>
<dbReference type="EMBL" id="BLJE01000008">
    <property type="protein sequence ID" value="GFE67198.1"/>
    <property type="molecule type" value="Genomic_DNA"/>
</dbReference>
<evidence type="ECO:0000313" key="6">
    <source>
        <dbReference type="Proteomes" id="UP000436822"/>
    </source>
</evidence>
<evidence type="ECO:0000313" key="5">
    <source>
        <dbReference type="EMBL" id="GFE67198.1"/>
    </source>
</evidence>
<dbReference type="AlphaFoldDB" id="A0A6N6JNW7"/>
<comment type="caution">
    <text evidence="5">The sequence shown here is derived from an EMBL/GenBank/DDBJ whole genome shotgun (WGS) entry which is preliminary data.</text>
</comment>
<dbReference type="Proteomes" id="UP000436822">
    <property type="component" value="Unassembled WGS sequence"/>
</dbReference>
<dbReference type="GO" id="GO:0005507">
    <property type="term" value="F:copper ion binding"/>
    <property type="evidence" value="ECO:0007669"/>
    <property type="project" value="InterPro"/>
</dbReference>
<keyword evidence="2" id="KW-0186">Copper</keyword>
<name>A0A6N6JNW7_9RHOB</name>
<sequence>MKDSRVKQILGIAVFLAMIGTNALAHSEKESMTPADGAVLDNVPETLEMRFNDGMRLTKVEMTYAGTQIETLDLGAQSGFVKEFSLPLVPMGSGLYQIEWRGLGVDGHPMTGSFSFEVK</sequence>
<evidence type="ECO:0000256" key="3">
    <source>
        <dbReference type="SAM" id="SignalP"/>
    </source>
</evidence>
<keyword evidence="1 3" id="KW-0732">Signal</keyword>
<proteinExistence type="predicted"/>